<keyword evidence="6 11" id="KW-0028">Amino-acid biosynthesis</keyword>
<evidence type="ECO:0000256" key="10">
    <source>
        <dbReference type="ARBA" id="ARBA00047838"/>
    </source>
</evidence>
<comment type="similarity">
    <text evidence="3 11 12">Belongs to the HisA/HisF family.</text>
</comment>
<evidence type="ECO:0000256" key="8">
    <source>
        <dbReference type="ARBA" id="ARBA00023239"/>
    </source>
</evidence>
<dbReference type="HAMAP" id="MF_01013">
    <property type="entry name" value="HisF"/>
    <property type="match status" value="1"/>
</dbReference>
<evidence type="ECO:0000256" key="12">
    <source>
        <dbReference type="RuleBase" id="RU003657"/>
    </source>
</evidence>
<dbReference type="GO" id="GO:0000105">
    <property type="term" value="P:L-histidine biosynthetic process"/>
    <property type="evidence" value="ECO:0007669"/>
    <property type="project" value="UniProtKB-UniRule"/>
</dbReference>
<comment type="function">
    <text evidence="9 11">IGPS catalyzes the conversion of PRFAR and glutamine to IGP, AICAR and glutamate. The HisF subunit catalyzes the cyclization activity that produces IGP and AICAR from PRFAR using the ammonia provided by the HisH subunit.</text>
</comment>
<keyword evidence="14" id="KW-1185">Reference proteome</keyword>
<dbReference type="GO" id="GO:0000107">
    <property type="term" value="F:imidazoleglycerol-phosphate synthase activity"/>
    <property type="evidence" value="ECO:0007669"/>
    <property type="project" value="UniProtKB-UniRule"/>
</dbReference>
<dbReference type="AlphaFoldDB" id="A0A221MHP5"/>
<evidence type="ECO:0000256" key="1">
    <source>
        <dbReference type="ARBA" id="ARBA00004496"/>
    </source>
</evidence>
<evidence type="ECO:0000313" key="13">
    <source>
        <dbReference type="EMBL" id="ASN07183.1"/>
    </source>
</evidence>
<gene>
    <name evidence="11" type="primary">hisF</name>
    <name evidence="13" type="ORF">CFK40_20345</name>
</gene>
<dbReference type="SUPFAM" id="SSF51366">
    <property type="entry name" value="Ribulose-phoshate binding barrel"/>
    <property type="match status" value="1"/>
</dbReference>
<organism evidence="13 14">
    <name type="scientific">Virgibacillus necropolis</name>
    <dbReference type="NCBI Taxonomy" id="163877"/>
    <lineage>
        <taxon>Bacteria</taxon>
        <taxon>Bacillati</taxon>
        <taxon>Bacillota</taxon>
        <taxon>Bacilli</taxon>
        <taxon>Bacillales</taxon>
        <taxon>Bacillaceae</taxon>
        <taxon>Virgibacillus</taxon>
    </lineage>
</organism>
<comment type="subunit">
    <text evidence="4 11">Heterodimer of HisH and HisF.</text>
</comment>
<dbReference type="InterPro" id="IPR011060">
    <property type="entry name" value="RibuloseP-bd_barrel"/>
</dbReference>
<evidence type="ECO:0000256" key="11">
    <source>
        <dbReference type="HAMAP-Rule" id="MF_01013"/>
    </source>
</evidence>
<dbReference type="InterPro" id="IPR004651">
    <property type="entry name" value="HisF"/>
</dbReference>
<dbReference type="PANTHER" id="PTHR21235:SF2">
    <property type="entry name" value="IMIDAZOLE GLYCEROL PHOSPHATE SYNTHASE HISHF"/>
    <property type="match status" value="1"/>
</dbReference>
<dbReference type="Pfam" id="PF00977">
    <property type="entry name" value="His_biosynth"/>
    <property type="match status" value="1"/>
</dbReference>
<reference evidence="13 14" key="1">
    <citation type="journal article" date="2003" name="Int. J. Syst. Evol. Microbiol.">
        <title>Virgibacillus carmonensis sp. nov., Virgibacillus necropolis sp. nov. and Virgibacillus picturae sp. nov., three novel species isolated from deteriorated mural paintings, transfer of the species of the genus salibacillus to Virgibacillus, as Virgibacillus marismortui comb. nov. and Virgibacillus salexigens comb. nov., and emended description of the genus Virgibacillus.</title>
        <authorList>
            <person name="Heyrman J."/>
            <person name="Logan N.A."/>
            <person name="Busse H.J."/>
            <person name="Balcaen A."/>
            <person name="Lebbe L."/>
            <person name="Rodriguez-Diaz M."/>
            <person name="Swings J."/>
            <person name="De Vos P."/>
        </authorList>
    </citation>
    <scope>NUCLEOTIDE SEQUENCE [LARGE SCALE GENOMIC DNA]</scope>
    <source>
        <strain evidence="13 14">LMG 19488</strain>
    </source>
</reference>
<dbReference type="UniPathway" id="UPA00031">
    <property type="reaction ID" value="UER00010"/>
</dbReference>
<keyword evidence="7 11" id="KW-0368">Histidine biosynthesis</keyword>
<evidence type="ECO:0000256" key="6">
    <source>
        <dbReference type="ARBA" id="ARBA00022605"/>
    </source>
</evidence>
<dbReference type="NCBIfam" id="TIGR00735">
    <property type="entry name" value="hisF"/>
    <property type="match status" value="1"/>
</dbReference>
<dbReference type="PANTHER" id="PTHR21235">
    <property type="entry name" value="IMIDAZOLE GLYCEROL PHOSPHATE SYNTHASE SUBUNIT HISF/H IGP SYNTHASE SUBUNIT HISF/H"/>
    <property type="match status" value="1"/>
</dbReference>
<dbReference type="InterPro" id="IPR013785">
    <property type="entry name" value="Aldolase_TIM"/>
</dbReference>
<accession>A0A221MHP5</accession>
<dbReference type="EC" id="4.3.2.10" evidence="11"/>
<dbReference type="InterPro" id="IPR006062">
    <property type="entry name" value="His_biosynth"/>
</dbReference>
<dbReference type="Gene3D" id="3.20.20.70">
    <property type="entry name" value="Aldolase class I"/>
    <property type="match status" value="1"/>
</dbReference>
<dbReference type="FunFam" id="3.20.20.70:FF:000006">
    <property type="entry name" value="Imidazole glycerol phosphate synthase subunit HisF"/>
    <property type="match status" value="1"/>
</dbReference>
<evidence type="ECO:0000313" key="14">
    <source>
        <dbReference type="Proteomes" id="UP000204391"/>
    </source>
</evidence>
<dbReference type="GO" id="GO:0005737">
    <property type="term" value="C:cytoplasm"/>
    <property type="evidence" value="ECO:0007669"/>
    <property type="project" value="UniProtKB-SubCell"/>
</dbReference>
<evidence type="ECO:0000256" key="5">
    <source>
        <dbReference type="ARBA" id="ARBA00022490"/>
    </source>
</evidence>
<comment type="subcellular location">
    <subcellularLocation>
        <location evidence="1 11">Cytoplasm</location>
    </subcellularLocation>
</comment>
<dbReference type="Proteomes" id="UP000204391">
    <property type="component" value="Chromosome"/>
</dbReference>
<dbReference type="KEGG" id="vne:CFK40_20345"/>
<dbReference type="InterPro" id="IPR050064">
    <property type="entry name" value="IGPS_HisA/HisF"/>
</dbReference>
<evidence type="ECO:0000256" key="7">
    <source>
        <dbReference type="ARBA" id="ARBA00023102"/>
    </source>
</evidence>
<dbReference type="CDD" id="cd04731">
    <property type="entry name" value="HisF"/>
    <property type="match status" value="1"/>
</dbReference>
<keyword evidence="5 11" id="KW-0963">Cytoplasm</keyword>
<proteinExistence type="inferred from homology"/>
<feature type="active site" evidence="11">
    <location>
        <position position="130"/>
    </location>
</feature>
<comment type="pathway">
    <text evidence="2 11">Amino-acid biosynthesis; L-histidine biosynthesis; L-histidine from 5-phospho-alpha-D-ribose 1-diphosphate: step 5/9.</text>
</comment>
<evidence type="ECO:0000256" key="9">
    <source>
        <dbReference type="ARBA" id="ARBA00025475"/>
    </source>
</evidence>
<evidence type="ECO:0000256" key="3">
    <source>
        <dbReference type="ARBA" id="ARBA00009667"/>
    </source>
</evidence>
<name>A0A221MHP5_9BACI</name>
<sequence>MLAKRIIPCLDVNQGRVVKGKKFQNIQDVADPVKLAKRYSDEGADELVFYDITASSDNRDIFLDIVEKVAAEITIPFTVGGGIRTVDDVHRVLRAGADKVSINSAAVKNPTLLTEAALKFGSQCVVLSIDAKTTSENDITVFLNGGRVNTAMNAIEWAIRGEKLGAGELVINAMDADGVKDGYHVSLTKQIAENVNIPIVASGGAGSMKHFSTILNEGKADAALAASVFHYNEIRIPELKDYLVQNDIAIRSVKACK</sequence>
<dbReference type="RefSeq" id="WP_089534176.1">
    <property type="nucleotide sequence ID" value="NZ_CP022437.1"/>
</dbReference>
<protein>
    <recommendedName>
        <fullName evidence="11">Imidazole glycerol phosphate synthase subunit HisF</fullName>
        <ecNumber evidence="11">4.3.2.10</ecNumber>
    </recommendedName>
    <alternativeName>
        <fullName evidence="11">IGP synthase cyclase subunit</fullName>
    </alternativeName>
    <alternativeName>
        <fullName evidence="11">IGP synthase subunit HisF</fullName>
    </alternativeName>
    <alternativeName>
        <fullName evidence="11">ImGP synthase subunit HisF</fullName>
        <shortName evidence="11">IGPS subunit HisF</shortName>
    </alternativeName>
</protein>
<dbReference type="OrthoDB" id="9781903at2"/>
<evidence type="ECO:0000256" key="2">
    <source>
        <dbReference type="ARBA" id="ARBA00005091"/>
    </source>
</evidence>
<keyword evidence="8 11" id="KW-0456">Lyase</keyword>
<comment type="catalytic activity">
    <reaction evidence="10 11">
        <text>5-[(5-phospho-1-deoxy-D-ribulos-1-ylimino)methylamino]-1-(5-phospho-beta-D-ribosyl)imidazole-4-carboxamide + L-glutamine = D-erythro-1-(imidazol-4-yl)glycerol 3-phosphate + 5-amino-1-(5-phospho-beta-D-ribosyl)imidazole-4-carboxamide + L-glutamate + H(+)</text>
        <dbReference type="Rhea" id="RHEA:24793"/>
        <dbReference type="ChEBI" id="CHEBI:15378"/>
        <dbReference type="ChEBI" id="CHEBI:29985"/>
        <dbReference type="ChEBI" id="CHEBI:58278"/>
        <dbReference type="ChEBI" id="CHEBI:58359"/>
        <dbReference type="ChEBI" id="CHEBI:58475"/>
        <dbReference type="ChEBI" id="CHEBI:58525"/>
        <dbReference type="EC" id="4.3.2.10"/>
    </reaction>
</comment>
<feature type="active site" evidence="11">
    <location>
        <position position="11"/>
    </location>
</feature>
<dbReference type="GO" id="GO:0016829">
    <property type="term" value="F:lyase activity"/>
    <property type="evidence" value="ECO:0007669"/>
    <property type="project" value="UniProtKB-KW"/>
</dbReference>
<dbReference type="EMBL" id="CP022437">
    <property type="protein sequence ID" value="ASN07183.1"/>
    <property type="molecule type" value="Genomic_DNA"/>
</dbReference>
<evidence type="ECO:0000256" key="4">
    <source>
        <dbReference type="ARBA" id="ARBA00011152"/>
    </source>
</evidence>